<dbReference type="CDD" id="cd03089">
    <property type="entry name" value="PMM_PGM"/>
    <property type="match status" value="1"/>
</dbReference>
<feature type="domain" description="Alpha-D-phosphohexomutase C-terminal" evidence="8">
    <location>
        <begin position="372"/>
        <end position="446"/>
    </location>
</feature>
<dbReference type="InterPro" id="IPR005841">
    <property type="entry name" value="Alpha-D-phosphohexomutase_SF"/>
</dbReference>
<reference evidence="12 13" key="1">
    <citation type="journal article" date="2019" name="Nat. Microbiol.">
        <title>Mediterranean grassland soil C-N compound turnover is dependent on rainfall and depth, and is mediated by genomically divergent microorganisms.</title>
        <authorList>
            <person name="Diamond S."/>
            <person name="Andeer P.F."/>
            <person name="Li Z."/>
            <person name="Crits-Christoph A."/>
            <person name="Burstein D."/>
            <person name="Anantharaman K."/>
            <person name="Lane K.R."/>
            <person name="Thomas B.C."/>
            <person name="Pan C."/>
            <person name="Northen T.R."/>
            <person name="Banfield J.F."/>
        </authorList>
    </citation>
    <scope>NUCLEOTIDE SEQUENCE [LARGE SCALE GENOMIC DNA]</scope>
    <source>
        <strain evidence="12">WS_4</strain>
    </source>
</reference>
<dbReference type="GO" id="GO:0016868">
    <property type="term" value="F:intramolecular phosphotransferase activity"/>
    <property type="evidence" value="ECO:0007669"/>
    <property type="project" value="InterPro"/>
</dbReference>
<keyword evidence="6" id="KW-0413">Isomerase</keyword>
<dbReference type="InterPro" id="IPR016055">
    <property type="entry name" value="A-D-PHexomutase_a/b/a-I/II/III"/>
</dbReference>
<evidence type="ECO:0000256" key="3">
    <source>
        <dbReference type="ARBA" id="ARBA00022553"/>
    </source>
</evidence>
<evidence type="ECO:0000256" key="6">
    <source>
        <dbReference type="ARBA" id="ARBA00023235"/>
    </source>
</evidence>
<dbReference type="AlphaFoldDB" id="A0A538SMQ1"/>
<evidence type="ECO:0000256" key="1">
    <source>
        <dbReference type="ARBA" id="ARBA00001946"/>
    </source>
</evidence>
<keyword evidence="5 7" id="KW-0460">Magnesium</keyword>
<dbReference type="Gene3D" id="3.40.120.10">
    <property type="entry name" value="Alpha-D-Glucose-1,6-Bisphosphate, subunit A, domain 3"/>
    <property type="match status" value="3"/>
</dbReference>
<gene>
    <name evidence="12" type="ORF">E6K74_11675</name>
</gene>
<comment type="caution">
    <text evidence="12">The sequence shown here is derived from an EMBL/GenBank/DDBJ whole genome shotgun (WGS) entry which is preliminary data.</text>
</comment>
<feature type="domain" description="Alpha-D-phosphohexomutase alpha/beta/alpha" evidence="11">
    <location>
        <begin position="255"/>
        <end position="364"/>
    </location>
</feature>
<dbReference type="GO" id="GO:0000287">
    <property type="term" value="F:magnesium ion binding"/>
    <property type="evidence" value="ECO:0007669"/>
    <property type="project" value="InterPro"/>
</dbReference>
<dbReference type="SUPFAM" id="SSF53738">
    <property type="entry name" value="Phosphoglucomutase, first 3 domains"/>
    <property type="match status" value="3"/>
</dbReference>
<comment type="similarity">
    <text evidence="2 7">Belongs to the phosphohexose mutase family.</text>
</comment>
<keyword evidence="4 7" id="KW-0479">Metal-binding</keyword>
<accession>A0A538SMQ1</accession>
<dbReference type="PANTHER" id="PTHR43771">
    <property type="entry name" value="PHOSPHOMANNOMUTASE"/>
    <property type="match status" value="1"/>
</dbReference>
<evidence type="ECO:0000256" key="7">
    <source>
        <dbReference type="RuleBase" id="RU004326"/>
    </source>
</evidence>
<dbReference type="InterPro" id="IPR005844">
    <property type="entry name" value="A-D-PHexomutase_a/b/a-I"/>
</dbReference>
<dbReference type="EMBL" id="VBOU01000095">
    <property type="protein sequence ID" value="TMQ52656.1"/>
    <property type="molecule type" value="Genomic_DNA"/>
</dbReference>
<dbReference type="GO" id="GO:0005975">
    <property type="term" value="P:carbohydrate metabolic process"/>
    <property type="evidence" value="ECO:0007669"/>
    <property type="project" value="InterPro"/>
</dbReference>
<dbReference type="Pfam" id="PF02878">
    <property type="entry name" value="PGM_PMM_I"/>
    <property type="match status" value="1"/>
</dbReference>
<dbReference type="PANTHER" id="PTHR43771:SF2">
    <property type="entry name" value="PHOSPHOMANNOMUTASE_PHOSPHOGLUCOMUTASE"/>
    <property type="match status" value="1"/>
</dbReference>
<keyword evidence="3" id="KW-0597">Phosphoprotein</keyword>
<dbReference type="InterPro" id="IPR005845">
    <property type="entry name" value="A-D-PHexomutase_a/b/a-II"/>
</dbReference>
<dbReference type="InterPro" id="IPR005846">
    <property type="entry name" value="A-D-PHexomutase_a/b/a-III"/>
</dbReference>
<dbReference type="Pfam" id="PF02879">
    <property type="entry name" value="PGM_PMM_II"/>
    <property type="match status" value="1"/>
</dbReference>
<evidence type="ECO:0000256" key="4">
    <source>
        <dbReference type="ARBA" id="ARBA00022723"/>
    </source>
</evidence>
<dbReference type="InterPro" id="IPR005843">
    <property type="entry name" value="A-D-PHexomutase_C"/>
</dbReference>
<feature type="domain" description="Alpha-D-phosphohexomutase alpha/beta/alpha" evidence="10">
    <location>
        <begin position="152"/>
        <end position="250"/>
    </location>
</feature>
<comment type="cofactor">
    <cofactor evidence="1">
        <name>Mg(2+)</name>
        <dbReference type="ChEBI" id="CHEBI:18420"/>
    </cofactor>
</comment>
<evidence type="ECO:0000313" key="13">
    <source>
        <dbReference type="Proteomes" id="UP000319829"/>
    </source>
</evidence>
<protein>
    <submittedName>
        <fullName evidence="12">Phosphomannomutase/phosphoglucomutase</fullName>
    </submittedName>
</protein>
<evidence type="ECO:0000259" key="11">
    <source>
        <dbReference type="Pfam" id="PF02880"/>
    </source>
</evidence>
<name>A0A538SMQ1_UNCEI</name>
<proteinExistence type="inferred from homology"/>
<evidence type="ECO:0000259" key="8">
    <source>
        <dbReference type="Pfam" id="PF00408"/>
    </source>
</evidence>
<evidence type="ECO:0000256" key="5">
    <source>
        <dbReference type="ARBA" id="ARBA00022842"/>
    </source>
</evidence>
<dbReference type="Proteomes" id="UP000319829">
    <property type="component" value="Unassembled WGS sequence"/>
</dbReference>
<dbReference type="PROSITE" id="PS00710">
    <property type="entry name" value="PGM_PMM"/>
    <property type="match status" value="1"/>
</dbReference>
<evidence type="ECO:0000313" key="12">
    <source>
        <dbReference type="EMBL" id="TMQ52656.1"/>
    </source>
</evidence>
<evidence type="ECO:0000259" key="9">
    <source>
        <dbReference type="Pfam" id="PF02878"/>
    </source>
</evidence>
<dbReference type="PRINTS" id="PR00509">
    <property type="entry name" value="PGMPMM"/>
</dbReference>
<dbReference type="InterPro" id="IPR036900">
    <property type="entry name" value="A-D-PHexomutase_C_sf"/>
</dbReference>
<dbReference type="Pfam" id="PF00408">
    <property type="entry name" value="PGM_PMM_IV"/>
    <property type="match status" value="1"/>
</dbReference>
<organism evidence="12 13">
    <name type="scientific">Eiseniibacteriota bacterium</name>
    <dbReference type="NCBI Taxonomy" id="2212470"/>
    <lineage>
        <taxon>Bacteria</taxon>
        <taxon>Candidatus Eiseniibacteriota</taxon>
    </lineage>
</organism>
<evidence type="ECO:0000256" key="2">
    <source>
        <dbReference type="ARBA" id="ARBA00010231"/>
    </source>
</evidence>
<feature type="domain" description="Alpha-D-phosphohexomutase alpha/beta/alpha" evidence="9">
    <location>
        <begin position="7"/>
        <end position="116"/>
    </location>
</feature>
<dbReference type="SUPFAM" id="SSF55957">
    <property type="entry name" value="Phosphoglucomutase, C-terminal domain"/>
    <property type="match status" value="1"/>
</dbReference>
<sequence>MSPANPQIFREYDIRGVADRDLSDEVVRSIGAAFAQRMRDKGKKVLAVGRDVRLSSPRIRAALVEGLRDQGARVIDVGQVPTPALYFAILHLHADGGVMVTGSHNPIEYNGLKLSDGISSLHGPDIQDLRDRAHSAGALPQRGTVEEVSVDDEYLRDLTSRVSLKRKLRVVVDPGNGAASILGPAYLRALGCDVDAIFAEPDGRFPNHLPDPTVPSLMRSLQERVRETGADLGIGFDGDADRVGAVDEKGRLLYGDQLLGLYAADVLSSRPGAPIIFEVKCSQGLVDWVRMKGGEPVMWKAGHSLIKAKMRETKAPLGGEMSGHMFFADEFYGYDDALYAAARLLRILAGGQAPLSARVDELPQSRYVSTPELRLDCTDERKFAIVDAVREHFAARYDVIDVDGVRVQFGDGWGLIRASNTQPVLVARFEAKSKERLQAIAREIYDVLATFPEVTIPALQI</sequence>
<dbReference type="Gene3D" id="3.30.310.50">
    <property type="entry name" value="Alpha-D-phosphohexomutase, C-terminal domain"/>
    <property type="match status" value="1"/>
</dbReference>
<dbReference type="Pfam" id="PF02880">
    <property type="entry name" value="PGM_PMM_III"/>
    <property type="match status" value="1"/>
</dbReference>
<evidence type="ECO:0000259" key="10">
    <source>
        <dbReference type="Pfam" id="PF02879"/>
    </source>
</evidence>
<dbReference type="InterPro" id="IPR016066">
    <property type="entry name" value="A-D-PHexomutase_CS"/>
</dbReference>